<organism evidence="4 5">
    <name type="scientific">Steinernema hermaphroditum</name>
    <dbReference type="NCBI Taxonomy" id="289476"/>
    <lineage>
        <taxon>Eukaryota</taxon>
        <taxon>Metazoa</taxon>
        <taxon>Ecdysozoa</taxon>
        <taxon>Nematoda</taxon>
        <taxon>Chromadorea</taxon>
        <taxon>Rhabditida</taxon>
        <taxon>Tylenchina</taxon>
        <taxon>Panagrolaimomorpha</taxon>
        <taxon>Strongyloidoidea</taxon>
        <taxon>Steinernematidae</taxon>
        <taxon>Steinernema</taxon>
    </lineage>
</organism>
<dbReference type="EMBL" id="JAUCMV010000002">
    <property type="protein sequence ID" value="KAK0420068.1"/>
    <property type="molecule type" value="Genomic_DNA"/>
</dbReference>
<feature type="coiled-coil region" evidence="1">
    <location>
        <begin position="200"/>
        <end position="255"/>
    </location>
</feature>
<protein>
    <submittedName>
        <fullName evidence="4">Uncharacterized protein</fullName>
    </submittedName>
</protein>
<feature type="compositionally biased region" description="Basic and acidic residues" evidence="2">
    <location>
        <begin position="35"/>
        <end position="49"/>
    </location>
</feature>
<accession>A0AA39I920</accession>
<name>A0AA39I920_9BILA</name>
<evidence type="ECO:0000313" key="5">
    <source>
        <dbReference type="Proteomes" id="UP001175271"/>
    </source>
</evidence>
<feature type="coiled-coil region" evidence="1">
    <location>
        <begin position="111"/>
        <end position="138"/>
    </location>
</feature>
<keyword evidence="1" id="KW-0175">Coiled coil</keyword>
<evidence type="ECO:0000256" key="1">
    <source>
        <dbReference type="SAM" id="Coils"/>
    </source>
</evidence>
<keyword evidence="5" id="KW-1185">Reference proteome</keyword>
<dbReference type="PROSITE" id="PS51257">
    <property type="entry name" value="PROKAR_LIPOPROTEIN"/>
    <property type="match status" value="1"/>
</dbReference>
<feature type="region of interest" description="Disordered" evidence="2">
    <location>
        <begin position="24"/>
        <end position="49"/>
    </location>
</feature>
<evidence type="ECO:0000256" key="2">
    <source>
        <dbReference type="SAM" id="MobiDB-lite"/>
    </source>
</evidence>
<dbReference type="Proteomes" id="UP001175271">
    <property type="component" value="Unassembled WGS sequence"/>
</dbReference>
<proteinExistence type="predicted"/>
<dbReference type="AlphaFoldDB" id="A0AA39I920"/>
<feature type="chain" id="PRO_5041395485" evidence="3">
    <location>
        <begin position="18"/>
        <end position="258"/>
    </location>
</feature>
<evidence type="ECO:0000313" key="4">
    <source>
        <dbReference type="EMBL" id="KAK0420068.1"/>
    </source>
</evidence>
<sequence>MKCAFVVLALFAAVGYGCNPIVNDPSMKPGPPVTEKPKITPPPKDKELTDEEKLQKLNEKITKIAGNLKTVEDEIMSKSELLTKGNSEYDGAKKGNNVKIIDNDIRERTTADKLRADLKVAETKVEKAQKAFDQAKMTHDAAKKLNDAETDQAKKAQGEAALTELLEKQQTADEQLLFAITERDIQITQIPPVRAGLPSLEELQNEKKEAEKKNKETIDSFEKLAAELQALGIQKQKLENEIALLRKETAVLEANKKE</sequence>
<feature type="signal peptide" evidence="3">
    <location>
        <begin position="1"/>
        <end position="17"/>
    </location>
</feature>
<reference evidence="4" key="1">
    <citation type="submission" date="2023-06" db="EMBL/GenBank/DDBJ databases">
        <title>Genomic analysis of the entomopathogenic nematode Steinernema hermaphroditum.</title>
        <authorList>
            <person name="Schwarz E.M."/>
            <person name="Heppert J.K."/>
            <person name="Baniya A."/>
            <person name="Schwartz H.T."/>
            <person name="Tan C.-H."/>
            <person name="Antoshechkin I."/>
            <person name="Sternberg P.W."/>
            <person name="Goodrich-Blair H."/>
            <person name="Dillman A.R."/>
        </authorList>
    </citation>
    <scope>NUCLEOTIDE SEQUENCE</scope>
    <source>
        <strain evidence="4">PS9179</strain>
        <tissue evidence="4">Whole animal</tissue>
    </source>
</reference>
<evidence type="ECO:0000256" key="3">
    <source>
        <dbReference type="SAM" id="SignalP"/>
    </source>
</evidence>
<keyword evidence="3" id="KW-0732">Signal</keyword>
<gene>
    <name evidence="4" type="ORF">QR680_014498</name>
</gene>
<comment type="caution">
    <text evidence="4">The sequence shown here is derived from an EMBL/GenBank/DDBJ whole genome shotgun (WGS) entry which is preliminary data.</text>
</comment>